<organism evidence="1">
    <name type="scientific">Rhizophora mucronata</name>
    <name type="common">Asiatic mangrove</name>
    <dbReference type="NCBI Taxonomy" id="61149"/>
    <lineage>
        <taxon>Eukaryota</taxon>
        <taxon>Viridiplantae</taxon>
        <taxon>Streptophyta</taxon>
        <taxon>Embryophyta</taxon>
        <taxon>Tracheophyta</taxon>
        <taxon>Spermatophyta</taxon>
        <taxon>Magnoliopsida</taxon>
        <taxon>eudicotyledons</taxon>
        <taxon>Gunneridae</taxon>
        <taxon>Pentapetalae</taxon>
        <taxon>rosids</taxon>
        <taxon>fabids</taxon>
        <taxon>Malpighiales</taxon>
        <taxon>Rhizophoraceae</taxon>
        <taxon>Rhizophora</taxon>
    </lineage>
</organism>
<proteinExistence type="predicted"/>
<accession>A0A2P2N986</accession>
<sequence length="67" mass="8036">MAAWNSTYLIIRLVRRTVEICRTCTSYMLFPDTLLWLIKLLPCRRLIMTIPFCRQMRLIMILTLVES</sequence>
<dbReference type="AlphaFoldDB" id="A0A2P2N986"/>
<protein>
    <submittedName>
        <fullName evidence="1">Uncharacterized protein</fullName>
    </submittedName>
</protein>
<dbReference type="EMBL" id="GGEC01058548">
    <property type="protein sequence ID" value="MBX39032.1"/>
    <property type="molecule type" value="Transcribed_RNA"/>
</dbReference>
<evidence type="ECO:0000313" key="1">
    <source>
        <dbReference type="EMBL" id="MBX39032.1"/>
    </source>
</evidence>
<reference evidence="1" key="1">
    <citation type="submission" date="2018-02" db="EMBL/GenBank/DDBJ databases">
        <title>Rhizophora mucronata_Transcriptome.</title>
        <authorList>
            <person name="Meera S.P."/>
            <person name="Sreeshan A."/>
            <person name="Augustine A."/>
        </authorList>
    </citation>
    <scope>NUCLEOTIDE SEQUENCE</scope>
    <source>
        <tissue evidence="1">Leaf</tissue>
    </source>
</reference>
<name>A0A2P2N986_RHIMU</name>